<reference evidence="2" key="1">
    <citation type="submission" date="2022-03" db="EMBL/GenBank/DDBJ databases">
        <authorList>
            <person name="Alioto T."/>
            <person name="Alioto T."/>
            <person name="Gomez Garrido J."/>
        </authorList>
    </citation>
    <scope>NUCLEOTIDE SEQUENCE</scope>
</reference>
<dbReference type="InterPro" id="IPR004244">
    <property type="entry name" value="Transposase_22"/>
</dbReference>
<dbReference type="PANTHER" id="PTHR11505">
    <property type="entry name" value="L1 TRANSPOSABLE ELEMENT-RELATED"/>
    <property type="match status" value="1"/>
</dbReference>
<evidence type="ECO:0000256" key="1">
    <source>
        <dbReference type="SAM" id="Coils"/>
    </source>
</evidence>
<name>A0AAD1W3Z4_PELCU</name>
<dbReference type="EMBL" id="OW240915">
    <property type="protein sequence ID" value="CAH2282484.1"/>
    <property type="molecule type" value="Genomic_DNA"/>
</dbReference>
<dbReference type="Proteomes" id="UP001295444">
    <property type="component" value="Chromosome 04"/>
</dbReference>
<evidence type="ECO:0000313" key="2">
    <source>
        <dbReference type="EMBL" id="CAH2282484.1"/>
    </source>
</evidence>
<proteinExistence type="predicted"/>
<dbReference type="AlphaFoldDB" id="A0AAD1W3Z4"/>
<dbReference type="Gene3D" id="3.30.70.1820">
    <property type="entry name" value="L1 transposable element, RRM domain"/>
    <property type="match status" value="1"/>
</dbReference>
<organism evidence="2 3">
    <name type="scientific">Pelobates cultripes</name>
    <name type="common">Western spadefoot toad</name>
    <dbReference type="NCBI Taxonomy" id="61616"/>
    <lineage>
        <taxon>Eukaryota</taxon>
        <taxon>Metazoa</taxon>
        <taxon>Chordata</taxon>
        <taxon>Craniata</taxon>
        <taxon>Vertebrata</taxon>
        <taxon>Euteleostomi</taxon>
        <taxon>Amphibia</taxon>
        <taxon>Batrachia</taxon>
        <taxon>Anura</taxon>
        <taxon>Pelobatoidea</taxon>
        <taxon>Pelobatidae</taxon>
        <taxon>Pelobates</taxon>
    </lineage>
</organism>
<keyword evidence="3" id="KW-1185">Reference proteome</keyword>
<feature type="coiled-coil region" evidence="1">
    <location>
        <begin position="81"/>
        <end position="115"/>
    </location>
</feature>
<protein>
    <submittedName>
        <fullName evidence="2">Uncharacterized protein</fullName>
    </submittedName>
</protein>
<gene>
    <name evidence="2" type="ORF">PECUL_23A008912</name>
</gene>
<evidence type="ECO:0000313" key="3">
    <source>
        <dbReference type="Proteomes" id="UP001295444"/>
    </source>
</evidence>
<sequence>MAALHGGFTDFSDDLSGEEYLPATKLGRPPTNSGPDTAPVTIAALTRLLADHHKDLHNDITALRGDLKGMTTHLNAVEHTAETTTRDIGELRQTVQDIQQQQRLYEHRMAEQEDAGRRNNMKIRGISEVIPEAELAQAVERLLANILPPTRANKITLANIFRIPKPPRAPTGATKDVILTFQTRIDKTAVQNALRGNTLFQFEGMALNFFSDLLRGILAWRHSLQPLTTLLRQRDLKYRWQMTHTLTVQQGMDTHQIKELSDATPFLQSLGLPPDSLAQTGQESATPPQHPWDLARSIAFVPTDHTPDPYVAFTI</sequence>
<accession>A0AAD1W3Z4</accession>
<keyword evidence="1" id="KW-0175">Coiled coil</keyword>